<dbReference type="SUPFAM" id="SSF54637">
    <property type="entry name" value="Thioesterase/thiol ester dehydrase-isomerase"/>
    <property type="match status" value="1"/>
</dbReference>
<sequence length="121" mass="13313">MNTSLAENNWPLVQDKSYSQTGINITLLIPVELSFFSGHFPAAPILPGVVLVHWAAYFIAQEFKVEPIFSSLKQVKFLKKISPGTTVVLTLLQIQTGFAFSYVSHGDGTQDCKHASGQFIV</sequence>
<dbReference type="InterPro" id="IPR029069">
    <property type="entry name" value="HotDog_dom_sf"/>
</dbReference>
<feature type="domain" description="ApeI dehydratase-like" evidence="2">
    <location>
        <begin position="19"/>
        <end position="106"/>
    </location>
</feature>
<organism evidence="3 4">
    <name type="scientific">Parvibium lacunae</name>
    <dbReference type="NCBI Taxonomy" id="1888893"/>
    <lineage>
        <taxon>Bacteria</taxon>
        <taxon>Pseudomonadati</taxon>
        <taxon>Pseudomonadota</taxon>
        <taxon>Betaproteobacteria</taxon>
        <taxon>Burkholderiales</taxon>
        <taxon>Alcaligenaceae</taxon>
        <taxon>Parvibium</taxon>
    </lineage>
</organism>
<proteinExistence type="predicted"/>
<keyword evidence="1" id="KW-0472">Membrane</keyword>
<dbReference type="InterPro" id="IPR016962">
    <property type="entry name" value="Dehydrase_ECs4332_prd"/>
</dbReference>
<protein>
    <submittedName>
        <fullName evidence="3">Acyl-CoA synthetase</fullName>
    </submittedName>
</protein>
<keyword evidence="1" id="KW-0812">Transmembrane</keyword>
<dbReference type="EMBL" id="QPGB01000003">
    <property type="protein sequence ID" value="RCS57503.1"/>
    <property type="molecule type" value="Genomic_DNA"/>
</dbReference>
<dbReference type="PIRSF" id="PIRSF030962">
    <property type="entry name" value="Dehydrase_ECs4332_prd"/>
    <property type="match status" value="1"/>
</dbReference>
<comment type="caution">
    <text evidence="3">The sequence shown here is derived from an EMBL/GenBank/DDBJ whole genome shotgun (WGS) entry which is preliminary data.</text>
</comment>
<dbReference type="Pfam" id="PF22818">
    <property type="entry name" value="ApeI-like"/>
    <property type="match status" value="1"/>
</dbReference>
<dbReference type="RefSeq" id="WP_114402984.1">
    <property type="nucleotide sequence ID" value="NZ_QPGB01000003.1"/>
</dbReference>
<feature type="transmembrane region" description="Helical" evidence="1">
    <location>
        <begin position="40"/>
        <end position="60"/>
    </location>
</feature>
<dbReference type="AlphaFoldDB" id="A0A368L1Y1"/>
<gene>
    <name evidence="3" type="ORF">DU000_08625</name>
</gene>
<keyword evidence="4" id="KW-1185">Reference proteome</keyword>
<dbReference type="OrthoDB" id="9787658at2"/>
<evidence type="ECO:0000313" key="4">
    <source>
        <dbReference type="Proteomes" id="UP000252357"/>
    </source>
</evidence>
<dbReference type="InterPro" id="IPR054545">
    <property type="entry name" value="ApeI-like"/>
</dbReference>
<accession>A0A368L1Y1</accession>
<feature type="transmembrane region" description="Helical" evidence="1">
    <location>
        <begin position="81"/>
        <end position="103"/>
    </location>
</feature>
<keyword evidence="1" id="KW-1133">Transmembrane helix</keyword>
<dbReference type="Proteomes" id="UP000252357">
    <property type="component" value="Unassembled WGS sequence"/>
</dbReference>
<name>A0A368L1Y1_9BURK</name>
<evidence type="ECO:0000259" key="2">
    <source>
        <dbReference type="Pfam" id="PF22818"/>
    </source>
</evidence>
<evidence type="ECO:0000256" key="1">
    <source>
        <dbReference type="SAM" id="Phobius"/>
    </source>
</evidence>
<reference evidence="3 4" key="1">
    <citation type="journal article" date="2018" name="Int. J. Syst. Evol. Microbiol.">
        <title>Parvibium lacunae gen. nov., sp. nov., a new member of the family Alcaligenaceae isolated from a freshwater pond.</title>
        <authorList>
            <person name="Chen W.M."/>
            <person name="Xie P.B."/>
            <person name="Hsu M.Y."/>
            <person name="Sheu S.Y."/>
        </authorList>
    </citation>
    <scope>NUCLEOTIDE SEQUENCE [LARGE SCALE GENOMIC DNA]</scope>
    <source>
        <strain evidence="3 4">KMB9</strain>
    </source>
</reference>
<evidence type="ECO:0000313" key="3">
    <source>
        <dbReference type="EMBL" id="RCS57503.1"/>
    </source>
</evidence>
<dbReference type="Gene3D" id="3.10.129.10">
    <property type="entry name" value="Hotdog Thioesterase"/>
    <property type="match status" value="1"/>
</dbReference>